<dbReference type="InterPro" id="IPR050287">
    <property type="entry name" value="MTA/SAH_deaminase"/>
</dbReference>
<dbReference type="InterPro" id="IPR011059">
    <property type="entry name" value="Metal-dep_hydrolase_composite"/>
</dbReference>
<dbReference type="Gene3D" id="3.20.20.140">
    <property type="entry name" value="Metal-dependent hydrolases"/>
    <property type="match status" value="1"/>
</dbReference>
<dbReference type="PANTHER" id="PTHR43794">
    <property type="entry name" value="AMINOHYDROLASE SSNA-RELATED"/>
    <property type="match status" value="1"/>
</dbReference>
<evidence type="ECO:0000313" key="4">
    <source>
        <dbReference type="Proteomes" id="UP000009235"/>
    </source>
</evidence>
<organism evidence="3 4">
    <name type="scientific">Hoyosella subflava (strain DSM 45089 / JCM 17490 / NBRC 109087 / DQS3-9A1)</name>
    <name type="common">Amycolicicoccus subflavus</name>
    <dbReference type="NCBI Taxonomy" id="443218"/>
    <lineage>
        <taxon>Bacteria</taxon>
        <taxon>Bacillati</taxon>
        <taxon>Actinomycetota</taxon>
        <taxon>Actinomycetes</taxon>
        <taxon>Mycobacteriales</taxon>
        <taxon>Hoyosellaceae</taxon>
        <taxon>Hoyosella</taxon>
    </lineage>
</organism>
<dbReference type="Gene3D" id="2.30.40.10">
    <property type="entry name" value="Urease, subunit C, domain 1"/>
    <property type="match status" value="1"/>
</dbReference>
<dbReference type="KEGG" id="asd:AS9A_2065"/>
<dbReference type="RefSeq" id="WP_013806863.1">
    <property type="nucleotide sequence ID" value="NC_015564.1"/>
</dbReference>
<evidence type="ECO:0000313" key="3">
    <source>
        <dbReference type="EMBL" id="AEF40514.1"/>
    </source>
</evidence>
<dbReference type="eggNOG" id="COG0402">
    <property type="taxonomic scope" value="Bacteria"/>
</dbReference>
<dbReference type="OrthoDB" id="3189065at2"/>
<dbReference type="HOGENOM" id="CLU_012358_2_1_11"/>
<sequence>MTESRLLIRGGRVLTMNGQLTTYEEGFVATRNGTIDAVGSGAPVPAQGAHVIDASGCVVLPGFVNAHTHLAMTLFRGIADDLCLQDFLTRVVGEESRTLGPSQIRAGATDACRESILSGTTAALDMYWFPDETVRAGERFGVNVATGPAFANFATPEGRSVEEKLDRAERRLAQSAANPGSAPQWLMPHSTYALTVPQLRALGDLAARYGARIHVHAAENAREVESVRDMHGGSPIEVLAETGLLTARTVVAHAVELSERDIVLLAETGAFVAHCPWSNLKLASGIAPVRALIDAGVKVCLGTDGAVSSNSLDVWSSIRLAATLHKWRERDPAAVGSRDVMAMATRVGAAALGLGESLGSLEPGKEATMQIVELSGPHHAGPADVWSALAYSARPGDVRDVIVGGKQIVRERSIIHGDS</sequence>
<dbReference type="CDD" id="cd01298">
    <property type="entry name" value="ATZ_TRZ_like"/>
    <property type="match status" value="1"/>
</dbReference>
<dbReference type="InterPro" id="IPR032466">
    <property type="entry name" value="Metal_Hydrolase"/>
</dbReference>
<dbReference type="SUPFAM" id="SSF51338">
    <property type="entry name" value="Composite domain of metallo-dependent hydrolases"/>
    <property type="match status" value="1"/>
</dbReference>
<dbReference type="Proteomes" id="UP000009235">
    <property type="component" value="Chromosome"/>
</dbReference>
<keyword evidence="1 3" id="KW-0378">Hydrolase</keyword>
<evidence type="ECO:0000259" key="2">
    <source>
        <dbReference type="Pfam" id="PF01979"/>
    </source>
</evidence>
<feature type="domain" description="Amidohydrolase-related" evidence="2">
    <location>
        <begin position="58"/>
        <end position="407"/>
    </location>
</feature>
<reference evidence="3 4" key="1">
    <citation type="journal article" date="2011" name="J. Bacteriol.">
        <title>Complete genome sequence of Amycolicicoccus subflavus DQS3-9A1T, an actinomycete isolated from crude oil-polluted soil.</title>
        <authorList>
            <person name="Cai M."/>
            <person name="Chen W.M."/>
            <person name="Nie Y."/>
            <person name="Chi C.Q."/>
            <person name="Wang Y.N."/>
            <person name="Tang Y.Q."/>
            <person name="Li G.Y."/>
            <person name="Wu X.L."/>
        </authorList>
    </citation>
    <scope>NUCLEOTIDE SEQUENCE [LARGE SCALE GENOMIC DNA]</scope>
    <source>
        <strain evidence="4">DSM 45089 / DQS3-9A1</strain>
    </source>
</reference>
<dbReference type="AlphaFoldDB" id="F6EP48"/>
<evidence type="ECO:0000256" key="1">
    <source>
        <dbReference type="ARBA" id="ARBA00022801"/>
    </source>
</evidence>
<dbReference type="EMBL" id="CP002786">
    <property type="protein sequence ID" value="AEF40514.1"/>
    <property type="molecule type" value="Genomic_DNA"/>
</dbReference>
<name>F6EP48_HOYSD</name>
<dbReference type="SUPFAM" id="SSF51556">
    <property type="entry name" value="Metallo-dependent hydrolases"/>
    <property type="match status" value="1"/>
</dbReference>
<dbReference type="GO" id="GO:0016810">
    <property type="term" value="F:hydrolase activity, acting on carbon-nitrogen (but not peptide) bonds"/>
    <property type="evidence" value="ECO:0007669"/>
    <property type="project" value="InterPro"/>
</dbReference>
<dbReference type="PANTHER" id="PTHR43794:SF11">
    <property type="entry name" value="AMIDOHYDROLASE-RELATED DOMAIN-CONTAINING PROTEIN"/>
    <property type="match status" value="1"/>
</dbReference>
<protein>
    <submittedName>
        <fullName evidence="3">Putative N-ethylammeline chlorohydrolase</fullName>
    </submittedName>
</protein>
<gene>
    <name evidence="3" type="ordered locus">AS9A_2065</name>
</gene>
<keyword evidence="4" id="KW-1185">Reference proteome</keyword>
<dbReference type="InterPro" id="IPR006680">
    <property type="entry name" value="Amidohydro-rel"/>
</dbReference>
<dbReference type="STRING" id="443218.AS9A_2065"/>
<dbReference type="Pfam" id="PF01979">
    <property type="entry name" value="Amidohydro_1"/>
    <property type="match status" value="1"/>
</dbReference>
<accession>F6EP48</accession>
<proteinExistence type="predicted"/>